<protein>
    <submittedName>
        <fullName evidence="2">Uncharacterized protein</fullName>
    </submittedName>
</protein>
<reference evidence="2" key="2">
    <citation type="journal article" date="2023" name="IMA Fungus">
        <title>Comparative genomic study of the Penicillium genus elucidates a diverse pangenome and 15 lateral gene transfer events.</title>
        <authorList>
            <person name="Petersen C."/>
            <person name="Sorensen T."/>
            <person name="Nielsen M.R."/>
            <person name="Sondergaard T.E."/>
            <person name="Sorensen J.L."/>
            <person name="Fitzpatrick D.A."/>
            <person name="Frisvad J.C."/>
            <person name="Nielsen K.L."/>
        </authorList>
    </citation>
    <scope>NUCLEOTIDE SEQUENCE</scope>
    <source>
        <strain evidence="2">IBT 26290</strain>
    </source>
</reference>
<sequence>MASSPGQPFPVSPWHGATYDTLSDQETELPLTNTFAETNYPRRQSSPNFQLSDAPLNPRLPLLLLNDADTLVYIDPAPEDRTRNNILTPSIPHRVRSEKILATGSIYFERLFKPRHQTRVRKHRGLATRLPPGIKYVIDLTPPTLDEDAIIFLTEVSCPMGIRTWALSRVKWRLPPSCIGGEDEMDVLPFTPESPTAPGQMATPVGEDDIFNLETPGVEDEGTSMAEGENQPARPQQPLRTSLPLEYSAVRHREGIEKILHVLEGLNATLDTPSKLWTFFAIAKLLDVAKVPAVSGYIISWFYHSSNIRFIEIHPEIAYRVACGIKASNLCRDSFVGLVGDEALLYLMRDARLAPLASWVPTFDRSRIADFLDDTEVQRIEYASKSFVDEIIGHFLQLAGTDMLWMTEIDEFGKLAQHLRDFPCDEDMVYQIVTMLKDYVRSRIYQVLLAARDPRRSWDVAPPNAEETDSHIFHRSSVLQRVIGRYFWLDLLKLDLSMVTYRRQEPHSSIAQIGNGMNAFQGQDKAWIGHLPKIEVEQKVREFNLSLLSRAANPPVNPKGYSAQATNENHLRKFTVNLARPFKATRPSVSDGYDKPLTVNLRHAHPSPPNTEGSTSASTDRHLTVNQRLPQPDEDFSSGDSNMNERTFDLTLFLTSVGTHVSRLSRKLLYPYGIPVSQLLATDTLCCLTDNQFRFLPLWAGGNDDGTGGVFTDHDIPVVETGGFSAPGPSVHTGSVSSTYTDSSFSEIDPSDSRSTIHGASHHATYSHASDLISVDSLEKLSRDNCKAPTQSHSIPPFLPSAVSADEGDFDIQSNGGSTVVMGSPQLSDIDDDDIDIDMEHPDVEHPNIKNDDSDNDFELVDLPRF</sequence>
<feature type="region of interest" description="Disordered" evidence="1">
    <location>
        <begin position="587"/>
        <end position="621"/>
    </location>
</feature>
<feature type="region of interest" description="Disordered" evidence="1">
    <location>
        <begin position="218"/>
        <end position="238"/>
    </location>
</feature>
<proteinExistence type="predicted"/>
<name>A0A9W9LJD5_9EURO</name>
<dbReference type="OrthoDB" id="5371510at2759"/>
<dbReference type="EMBL" id="JAPQKN010000004">
    <property type="protein sequence ID" value="KAJ5159423.1"/>
    <property type="molecule type" value="Genomic_DNA"/>
</dbReference>
<organism evidence="2 3">
    <name type="scientific">Penicillium canariense</name>
    <dbReference type="NCBI Taxonomy" id="189055"/>
    <lineage>
        <taxon>Eukaryota</taxon>
        <taxon>Fungi</taxon>
        <taxon>Dikarya</taxon>
        <taxon>Ascomycota</taxon>
        <taxon>Pezizomycotina</taxon>
        <taxon>Eurotiomycetes</taxon>
        <taxon>Eurotiomycetidae</taxon>
        <taxon>Eurotiales</taxon>
        <taxon>Aspergillaceae</taxon>
        <taxon>Penicillium</taxon>
    </lineage>
</organism>
<evidence type="ECO:0000313" key="3">
    <source>
        <dbReference type="Proteomes" id="UP001149163"/>
    </source>
</evidence>
<dbReference type="AlphaFoldDB" id="A0A9W9LJD5"/>
<dbReference type="GeneID" id="81427728"/>
<dbReference type="Proteomes" id="UP001149163">
    <property type="component" value="Unassembled WGS sequence"/>
</dbReference>
<keyword evidence="3" id="KW-1185">Reference proteome</keyword>
<feature type="compositionally biased region" description="Polar residues" evidence="1">
    <location>
        <begin position="610"/>
        <end position="621"/>
    </location>
</feature>
<gene>
    <name evidence="2" type="ORF">N7482_006427</name>
</gene>
<evidence type="ECO:0000313" key="2">
    <source>
        <dbReference type="EMBL" id="KAJ5159423.1"/>
    </source>
</evidence>
<comment type="caution">
    <text evidence="2">The sequence shown here is derived from an EMBL/GenBank/DDBJ whole genome shotgun (WGS) entry which is preliminary data.</text>
</comment>
<reference evidence="2" key="1">
    <citation type="submission" date="2022-11" db="EMBL/GenBank/DDBJ databases">
        <authorList>
            <person name="Petersen C."/>
        </authorList>
    </citation>
    <scope>NUCLEOTIDE SEQUENCE</scope>
    <source>
        <strain evidence="2">IBT 26290</strain>
    </source>
</reference>
<accession>A0A9W9LJD5</accession>
<dbReference type="RefSeq" id="XP_056540981.1">
    <property type="nucleotide sequence ID" value="XM_056688552.1"/>
</dbReference>
<evidence type="ECO:0000256" key="1">
    <source>
        <dbReference type="SAM" id="MobiDB-lite"/>
    </source>
</evidence>